<accession>A0ABP6LEH7</accession>
<sequence length="280" mass="30694">MAVVDAHQHFWNLETGSYPWLTPEAGPIHRTFAPEELLPQLAAAGVERTVLVQAADTYADTDAMLAQADAHAFVAAVVGWVPLHRPDEAAEALERYRRHPRFAGVRHLIHDDPDPDWLIRDPVVEGLGLLAGAGLPFDVVAVLPRHLEHVPVLAERVPGLRLVVDHLAKPPIREKGWEPWASLIARAAEHPNVYAKVSGLNTAADAETWTAGDLRPYVDHALEVFGPDRLMFGSDWPVAVLAGDYAKVWRETGVLLAGLTEAERAAVLGGTATRFYRIQD</sequence>
<comment type="caution">
    <text evidence="3">The sequence shown here is derived from an EMBL/GenBank/DDBJ whole genome shotgun (WGS) entry which is preliminary data.</text>
</comment>
<keyword evidence="4" id="KW-1185">Reference proteome</keyword>
<dbReference type="InterPro" id="IPR052350">
    <property type="entry name" value="Metallo-dep_Lactonases"/>
</dbReference>
<gene>
    <name evidence="3" type="ORF">GCM10017559_77960</name>
</gene>
<dbReference type="Proteomes" id="UP001499930">
    <property type="component" value="Unassembled WGS sequence"/>
</dbReference>
<proteinExistence type="inferred from homology"/>
<dbReference type="RefSeq" id="WP_344906457.1">
    <property type="nucleotide sequence ID" value="NZ_BAAAWD010000028.1"/>
</dbReference>
<feature type="domain" description="Amidohydrolase-related" evidence="2">
    <location>
        <begin position="4"/>
        <end position="278"/>
    </location>
</feature>
<protein>
    <submittedName>
        <fullName evidence="3">Amidohydrolase family protein</fullName>
    </submittedName>
</protein>
<organism evidence="3 4">
    <name type="scientific">Streptosporangium longisporum</name>
    <dbReference type="NCBI Taxonomy" id="46187"/>
    <lineage>
        <taxon>Bacteria</taxon>
        <taxon>Bacillati</taxon>
        <taxon>Actinomycetota</taxon>
        <taxon>Actinomycetes</taxon>
        <taxon>Streptosporangiales</taxon>
        <taxon>Streptosporangiaceae</taxon>
        <taxon>Streptosporangium</taxon>
    </lineage>
</organism>
<evidence type="ECO:0000256" key="1">
    <source>
        <dbReference type="ARBA" id="ARBA00038310"/>
    </source>
</evidence>
<dbReference type="EMBL" id="BAAAWD010000028">
    <property type="protein sequence ID" value="GAA3038310.1"/>
    <property type="molecule type" value="Genomic_DNA"/>
</dbReference>
<name>A0ABP6LEH7_9ACTN</name>
<comment type="similarity">
    <text evidence="1">Belongs to the metallo-dependent hydrolases superfamily.</text>
</comment>
<dbReference type="Gene3D" id="3.20.20.140">
    <property type="entry name" value="Metal-dependent hydrolases"/>
    <property type="match status" value="1"/>
</dbReference>
<dbReference type="PANTHER" id="PTHR43569:SF2">
    <property type="entry name" value="AMIDOHYDROLASE-RELATED DOMAIN-CONTAINING PROTEIN"/>
    <property type="match status" value="1"/>
</dbReference>
<dbReference type="InterPro" id="IPR032466">
    <property type="entry name" value="Metal_Hydrolase"/>
</dbReference>
<dbReference type="SUPFAM" id="SSF51556">
    <property type="entry name" value="Metallo-dependent hydrolases"/>
    <property type="match status" value="1"/>
</dbReference>
<evidence type="ECO:0000313" key="3">
    <source>
        <dbReference type="EMBL" id="GAA3038310.1"/>
    </source>
</evidence>
<evidence type="ECO:0000259" key="2">
    <source>
        <dbReference type="Pfam" id="PF04909"/>
    </source>
</evidence>
<reference evidence="4" key="1">
    <citation type="journal article" date="2019" name="Int. J. Syst. Evol. Microbiol.">
        <title>The Global Catalogue of Microorganisms (GCM) 10K type strain sequencing project: providing services to taxonomists for standard genome sequencing and annotation.</title>
        <authorList>
            <consortium name="The Broad Institute Genomics Platform"/>
            <consortium name="The Broad Institute Genome Sequencing Center for Infectious Disease"/>
            <person name="Wu L."/>
            <person name="Ma J."/>
        </authorList>
    </citation>
    <scope>NUCLEOTIDE SEQUENCE [LARGE SCALE GENOMIC DNA]</scope>
    <source>
        <strain evidence="4">JCM 3106</strain>
    </source>
</reference>
<dbReference type="Pfam" id="PF04909">
    <property type="entry name" value="Amidohydro_2"/>
    <property type="match status" value="1"/>
</dbReference>
<evidence type="ECO:0000313" key="4">
    <source>
        <dbReference type="Proteomes" id="UP001499930"/>
    </source>
</evidence>
<dbReference type="PANTHER" id="PTHR43569">
    <property type="entry name" value="AMIDOHYDROLASE"/>
    <property type="match status" value="1"/>
</dbReference>
<dbReference type="InterPro" id="IPR006680">
    <property type="entry name" value="Amidohydro-rel"/>
</dbReference>